<comment type="similarity">
    <text evidence="1 4">Belongs to the glycosyl hydrolase 28 family.</text>
</comment>
<keyword evidence="2 4" id="KW-0378">Hydrolase</keyword>
<dbReference type="EMBL" id="FPJE01000014">
    <property type="protein sequence ID" value="SFW60646.1"/>
    <property type="molecule type" value="Genomic_DNA"/>
</dbReference>
<dbReference type="GO" id="GO:0004650">
    <property type="term" value="F:polygalacturonase activity"/>
    <property type="evidence" value="ECO:0007669"/>
    <property type="project" value="InterPro"/>
</dbReference>
<sequence length="470" mass="51922">MNIYNITDFGAIGDAKTDNAMYIQNAIDTCSQSGGGMVVIPAGNTFITGPFDLKSNIKFYIEKGAVLKAVPDESRYTKSAFRENKGEGTIWIGGEGLENITISGGGTIDGNGIFFMGEELSDSFELKPFDRVDPRPHILTLVGCRNIKITEITVMNAAYWALHFAGCYDVSIQNISVFNHLKIRNSDGIDIDHCQNVRISDCHIESGDDCICIKNRREYDDMGPCQDIVVSNCTLISTSCAIKIGSENMDDIKRIIFNNCVIKGSCRGIGIQNRDEGTVSDILFSNIIIECRLYSEVWWGMAEPVYITAYPRAVHNHKDAGWRLKAGSDTAEIGKVSNITFTNIRCKSENGIFIGASSDDLIDDVQFNNVAVEIDKTTEHPGGYYDCRPCEGEGFIGGETAGFYMVNARNITLHNTSVSWGNNLPEYYGSAVYAENIKELSTENFKGKAAFAHKEDFVKKGDTIWQLTEK</sequence>
<dbReference type="GO" id="GO:0005975">
    <property type="term" value="P:carbohydrate metabolic process"/>
    <property type="evidence" value="ECO:0007669"/>
    <property type="project" value="InterPro"/>
</dbReference>
<dbReference type="SMART" id="SM00710">
    <property type="entry name" value="PbH1"/>
    <property type="match status" value="7"/>
</dbReference>
<dbReference type="SUPFAM" id="SSF51126">
    <property type="entry name" value="Pectin lyase-like"/>
    <property type="match status" value="1"/>
</dbReference>
<dbReference type="Pfam" id="PF00295">
    <property type="entry name" value="Glyco_hydro_28"/>
    <property type="match status" value="1"/>
</dbReference>
<dbReference type="Proteomes" id="UP000182248">
    <property type="component" value="Unassembled WGS sequence"/>
</dbReference>
<dbReference type="InterPro" id="IPR000743">
    <property type="entry name" value="Glyco_hydro_28"/>
</dbReference>
<dbReference type="OrthoDB" id="9795222at2"/>
<evidence type="ECO:0000256" key="2">
    <source>
        <dbReference type="ARBA" id="ARBA00022801"/>
    </source>
</evidence>
<dbReference type="PANTHER" id="PTHR31339">
    <property type="entry name" value="PECTIN LYASE-RELATED"/>
    <property type="match status" value="1"/>
</dbReference>
<keyword evidence="6" id="KW-1185">Reference proteome</keyword>
<dbReference type="InterPro" id="IPR011050">
    <property type="entry name" value="Pectin_lyase_fold/virulence"/>
</dbReference>
<dbReference type="STRING" id="1150368.SAMN02927921_02649"/>
<dbReference type="AlphaFoldDB" id="A0A1K1QN16"/>
<reference evidence="5 6" key="1">
    <citation type="submission" date="2016-11" db="EMBL/GenBank/DDBJ databases">
        <authorList>
            <person name="Jaros S."/>
            <person name="Januszkiewicz K."/>
            <person name="Wedrychowicz H."/>
        </authorList>
    </citation>
    <scope>NUCLEOTIDE SEQUENCE [LARGE SCALE GENOMIC DNA]</scope>
    <source>
        <strain evidence="5 6">CGMCC 1.12145</strain>
    </source>
</reference>
<dbReference type="Gene3D" id="2.160.20.10">
    <property type="entry name" value="Single-stranded right-handed beta-helix, Pectin lyase-like"/>
    <property type="match status" value="1"/>
</dbReference>
<proteinExistence type="inferred from homology"/>
<evidence type="ECO:0000313" key="5">
    <source>
        <dbReference type="EMBL" id="SFW60646.1"/>
    </source>
</evidence>
<dbReference type="PANTHER" id="PTHR31339:SF0">
    <property type="entry name" value="PECTIN LYASE-LIKE SUPERFAMILY PROTEIN"/>
    <property type="match status" value="1"/>
</dbReference>
<evidence type="ECO:0000256" key="3">
    <source>
        <dbReference type="ARBA" id="ARBA00023295"/>
    </source>
</evidence>
<evidence type="ECO:0000256" key="4">
    <source>
        <dbReference type="RuleBase" id="RU361169"/>
    </source>
</evidence>
<evidence type="ECO:0000256" key="1">
    <source>
        <dbReference type="ARBA" id="ARBA00008834"/>
    </source>
</evidence>
<keyword evidence="3 4" id="KW-0326">Glycosidase</keyword>
<dbReference type="InterPro" id="IPR006626">
    <property type="entry name" value="PbH1"/>
</dbReference>
<dbReference type="InterPro" id="IPR051801">
    <property type="entry name" value="GH28_Enzymes"/>
</dbReference>
<gene>
    <name evidence="5" type="ORF">SAMN02927921_02649</name>
</gene>
<dbReference type="RefSeq" id="WP_083564928.1">
    <property type="nucleotide sequence ID" value="NZ_FPJE01000014.1"/>
</dbReference>
<dbReference type="InterPro" id="IPR012334">
    <property type="entry name" value="Pectin_lyas_fold"/>
</dbReference>
<accession>A0A1K1QN16</accession>
<organism evidence="5 6">
    <name type="scientific">Sinomicrobium oceani</name>
    <dbReference type="NCBI Taxonomy" id="1150368"/>
    <lineage>
        <taxon>Bacteria</taxon>
        <taxon>Pseudomonadati</taxon>
        <taxon>Bacteroidota</taxon>
        <taxon>Flavobacteriia</taxon>
        <taxon>Flavobacteriales</taxon>
        <taxon>Flavobacteriaceae</taxon>
        <taxon>Sinomicrobium</taxon>
    </lineage>
</organism>
<evidence type="ECO:0000313" key="6">
    <source>
        <dbReference type="Proteomes" id="UP000182248"/>
    </source>
</evidence>
<name>A0A1K1QN16_9FLAO</name>
<protein>
    <submittedName>
        <fullName evidence="5">Glycosyl hydrolases family 28</fullName>
    </submittedName>
</protein>